<name>A0A438I6A0_VITVI</name>
<dbReference type="Gene3D" id="3.20.20.80">
    <property type="entry name" value="Glycosidases"/>
    <property type="match status" value="1"/>
</dbReference>
<keyword evidence="4 7" id="KW-0378">Hydrolase</keyword>
<evidence type="ECO:0000313" key="10">
    <source>
        <dbReference type="Proteomes" id="UP000288805"/>
    </source>
</evidence>
<dbReference type="GO" id="GO:0042973">
    <property type="term" value="F:glucan endo-1,3-beta-D-glucosidase activity"/>
    <property type="evidence" value="ECO:0007669"/>
    <property type="project" value="UniProtKB-EC"/>
</dbReference>
<dbReference type="FunFam" id="3.20.20.80:FF:000010">
    <property type="entry name" value="glucan endo-1,3-beta-glucosidase, basic"/>
    <property type="match status" value="1"/>
</dbReference>
<keyword evidence="5 7" id="KW-0326">Glycosidase</keyword>
<dbReference type="GO" id="GO:0005975">
    <property type="term" value="P:carbohydrate metabolic process"/>
    <property type="evidence" value="ECO:0007669"/>
    <property type="project" value="InterPro"/>
</dbReference>
<feature type="chain" id="PRO_5019541671" description="glucan endo-1,3-beta-D-glucosidase" evidence="8">
    <location>
        <begin position="32"/>
        <end position="345"/>
    </location>
</feature>
<dbReference type="Proteomes" id="UP000288805">
    <property type="component" value="Unassembled WGS sequence"/>
</dbReference>
<sequence length="345" mass="37932">MATALLHSFDSMVVAMLLFGLLLATFQITGANTGVCYGLLGNNLPPPHEVIDLYKHNNIPRMRIYAPVPEVLQALGGSNIELMVGVANEDLYNLATNMGTAYAWVQNNIRNYPTVNFRYIAVGNEINSPAWEANYLLGAMKNIHQAISESGLGNQIKVSTAFSAAVLGESYPPSKGSFRPDFGSFINPIISFLADTGAPFFLNMYPYFSYIGNTQYISLEYTLFTSPGIVVRDGQFGYQNIFDAILDAGYSALEKAGGGSLEIVVTETGWPTAGGTATTIENARTYNTNLLRHVKGGTPKRPGKPIQTYIFAMFNENNKNPELEKHWGIFYPNRQSVYQIEFSPN</sequence>
<reference evidence="9 10" key="1">
    <citation type="journal article" date="2018" name="PLoS Genet.">
        <title>Population sequencing reveals clonal diversity and ancestral inbreeding in the grapevine cultivar Chardonnay.</title>
        <authorList>
            <person name="Roach M.J."/>
            <person name="Johnson D.L."/>
            <person name="Bohlmann J."/>
            <person name="van Vuuren H.J."/>
            <person name="Jones S.J."/>
            <person name="Pretorius I.S."/>
            <person name="Schmidt S.A."/>
            <person name="Borneman A.R."/>
        </authorList>
    </citation>
    <scope>NUCLEOTIDE SEQUENCE [LARGE SCALE GENOMIC DNA]</scope>
    <source>
        <strain evidence="10">cv. Chardonnay</strain>
        <tissue evidence="9">Leaf</tissue>
    </source>
</reference>
<dbReference type="InterPro" id="IPR044965">
    <property type="entry name" value="Glyco_hydro_17_plant"/>
</dbReference>
<protein>
    <recommendedName>
        <fullName evidence="3">glucan endo-1,3-beta-D-glucosidase</fullName>
        <ecNumber evidence="3">3.2.1.39</ecNumber>
    </recommendedName>
</protein>
<dbReference type="SUPFAM" id="SSF51445">
    <property type="entry name" value="(Trans)glycosidases"/>
    <property type="match status" value="1"/>
</dbReference>
<evidence type="ECO:0000256" key="2">
    <source>
        <dbReference type="ARBA" id="ARBA00008773"/>
    </source>
</evidence>
<dbReference type="InterPro" id="IPR000490">
    <property type="entry name" value="Glyco_hydro_17"/>
</dbReference>
<dbReference type="PROSITE" id="PS00587">
    <property type="entry name" value="GLYCOSYL_HYDROL_F17"/>
    <property type="match status" value="1"/>
</dbReference>
<dbReference type="EC" id="3.2.1.39" evidence="3"/>
<dbReference type="AlphaFoldDB" id="A0A438I6A0"/>
<organism evidence="9 10">
    <name type="scientific">Vitis vinifera</name>
    <name type="common">Grape</name>
    <dbReference type="NCBI Taxonomy" id="29760"/>
    <lineage>
        <taxon>Eukaryota</taxon>
        <taxon>Viridiplantae</taxon>
        <taxon>Streptophyta</taxon>
        <taxon>Embryophyta</taxon>
        <taxon>Tracheophyta</taxon>
        <taxon>Spermatophyta</taxon>
        <taxon>Magnoliopsida</taxon>
        <taxon>eudicotyledons</taxon>
        <taxon>Gunneridae</taxon>
        <taxon>Pentapetalae</taxon>
        <taxon>rosids</taxon>
        <taxon>Vitales</taxon>
        <taxon>Vitaceae</taxon>
        <taxon>Viteae</taxon>
        <taxon>Vitis</taxon>
    </lineage>
</organism>
<evidence type="ECO:0000256" key="8">
    <source>
        <dbReference type="SAM" id="SignalP"/>
    </source>
</evidence>
<accession>A0A438I6A0</accession>
<comment type="similarity">
    <text evidence="2 6">Belongs to the glycosyl hydrolase 17 family.</text>
</comment>
<feature type="signal peptide" evidence="8">
    <location>
        <begin position="1"/>
        <end position="31"/>
    </location>
</feature>
<comment type="catalytic activity">
    <reaction evidence="1">
        <text>Hydrolysis of (1-&gt;3)-beta-D-glucosidic linkages in (1-&gt;3)-beta-D-glucans.</text>
        <dbReference type="EC" id="3.2.1.39"/>
    </reaction>
</comment>
<dbReference type="InterPro" id="IPR017853">
    <property type="entry name" value="GH"/>
</dbReference>
<evidence type="ECO:0000256" key="1">
    <source>
        <dbReference type="ARBA" id="ARBA00000382"/>
    </source>
</evidence>
<evidence type="ECO:0000256" key="7">
    <source>
        <dbReference type="RuleBase" id="RU004336"/>
    </source>
</evidence>
<evidence type="ECO:0000256" key="5">
    <source>
        <dbReference type="ARBA" id="ARBA00023295"/>
    </source>
</evidence>
<evidence type="ECO:0000256" key="3">
    <source>
        <dbReference type="ARBA" id="ARBA00012780"/>
    </source>
</evidence>
<dbReference type="EMBL" id="QGNW01000139">
    <property type="protein sequence ID" value="RVW92197.1"/>
    <property type="molecule type" value="Genomic_DNA"/>
</dbReference>
<evidence type="ECO:0000256" key="6">
    <source>
        <dbReference type="RuleBase" id="RU004335"/>
    </source>
</evidence>
<dbReference type="Pfam" id="PF00332">
    <property type="entry name" value="Glyco_hydro_17"/>
    <property type="match status" value="1"/>
</dbReference>
<gene>
    <name evidence="9" type="primary">GNS1_7</name>
    <name evidence="9" type="ORF">CK203_027076</name>
</gene>
<evidence type="ECO:0000256" key="4">
    <source>
        <dbReference type="ARBA" id="ARBA00022801"/>
    </source>
</evidence>
<evidence type="ECO:0000313" key="9">
    <source>
        <dbReference type="EMBL" id="RVW92197.1"/>
    </source>
</evidence>
<proteinExistence type="inferred from homology"/>
<dbReference type="PANTHER" id="PTHR32227">
    <property type="entry name" value="GLUCAN ENDO-1,3-BETA-GLUCOSIDASE BG1-RELATED-RELATED"/>
    <property type="match status" value="1"/>
</dbReference>
<comment type="caution">
    <text evidence="9">The sequence shown here is derived from an EMBL/GenBank/DDBJ whole genome shotgun (WGS) entry which is preliminary data.</text>
</comment>
<keyword evidence="8" id="KW-0732">Signal</keyword>